<comment type="caution">
    <text evidence="1">The sequence shown here is derived from an EMBL/GenBank/DDBJ whole genome shotgun (WGS) entry which is preliminary data.</text>
</comment>
<organism evidence="1 2">
    <name type="scientific">Ktedonospora formicarum</name>
    <dbReference type="NCBI Taxonomy" id="2778364"/>
    <lineage>
        <taxon>Bacteria</taxon>
        <taxon>Bacillati</taxon>
        <taxon>Chloroflexota</taxon>
        <taxon>Ktedonobacteria</taxon>
        <taxon>Ktedonobacterales</taxon>
        <taxon>Ktedonobacteraceae</taxon>
        <taxon>Ktedonospora</taxon>
    </lineage>
</organism>
<dbReference type="AlphaFoldDB" id="A0A8J3MU31"/>
<accession>A0A8J3MU31</accession>
<gene>
    <name evidence="1" type="ORF">KSX_43760</name>
</gene>
<reference evidence="1" key="1">
    <citation type="submission" date="2020-10" db="EMBL/GenBank/DDBJ databases">
        <title>Taxonomic study of unclassified bacteria belonging to the class Ktedonobacteria.</title>
        <authorList>
            <person name="Yabe S."/>
            <person name="Wang C.M."/>
            <person name="Zheng Y."/>
            <person name="Sakai Y."/>
            <person name="Cavaletti L."/>
            <person name="Monciardini P."/>
            <person name="Donadio S."/>
        </authorList>
    </citation>
    <scope>NUCLEOTIDE SEQUENCE</scope>
    <source>
        <strain evidence="1">SOSP1-1</strain>
    </source>
</reference>
<name>A0A8J3MU31_9CHLR</name>
<protein>
    <submittedName>
        <fullName evidence="1">Uncharacterized protein</fullName>
    </submittedName>
</protein>
<evidence type="ECO:0000313" key="1">
    <source>
        <dbReference type="EMBL" id="GHO46213.1"/>
    </source>
</evidence>
<keyword evidence="2" id="KW-1185">Reference proteome</keyword>
<proteinExistence type="predicted"/>
<evidence type="ECO:0000313" key="2">
    <source>
        <dbReference type="Proteomes" id="UP000612362"/>
    </source>
</evidence>
<dbReference type="Proteomes" id="UP000612362">
    <property type="component" value="Unassembled WGS sequence"/>
</dbReference>
<sequence length="50" mass="5843">MCLGFVFIVDYLLLYLFKNGTKQTSALGFQQVDTEQDEEEMFALAYLELR</sequence>
<dbReference type="EMBL" id="BNJF01000002">
    <property type="protein sequence ID" value="GHO46213.1"/>
    <property type="molecule type" value="Genomic_DNA"/>
</dbReference>